<dbReference type="PANTHER" id="PTHR46599:SF6">
    <property type="entry name" value="DUAL SPECIFICITY PHOSPHATASE 26"/>
    <property type="match status" value="1"/>
</dbReference>
<comment type="caution">
    <text evidence="2">The sequence shown here is derived from an EMBL/GenBank/DDBJ whole genome shotgun (WGS) entry which is preliminary data.</text>
</comment>
<feature type="domain" description="PiggyBac transposable element-derived protein" evidence="1">
    <location>
        <begin position="92"/>
        <end position="175"/>
    </location>
</feature>
<dbReference type="Proteomes" id="UP000762676">
    <property type="component" value="Unassembled WGS sequence"/>
</dbReference>
<proteinExistence type="predicted"/>
<evidence type="ECO:0000313" key="3">
    <source>
        <dbReference type="Proteomes" id="UP000762676"/>
    </source>
</evidence>
<keyword evidence="3" id="KW-1185">Reference proteome</keyword>
<organism evidence="2 3">
    <name type="scientific">Elysia marginata</name>
    <dbReference type="NCBI Taxonomy" id="1093978"/>
    <lineage>
        <taxon>Eukaryota</taxon>
        <taxon>Metazoa</taxon>
        <taxon>Spiralia</taxon>
        <taxon>Lophotrochozoa</taxon>
        <taxon>Mollusca</taxon>
        <taxon>Gastropoda</taxon>
        <taxon>Heterobranchia</taxon>
        <taxon>Euthyneura</taxon>
        <taxon>Panpulmonata</taxon>
        <taxon>Sacoglossa</taxon>
        <taxon>Placobranchoidea</taxon>
        <taxon>Plakobranchidae</taxon>
        <taxon>Elysia</taxon>
    </lineage>
</organism>
<name>A0AAV4HJT4_9GAST</name>
<evidence type="ECO:0000313" key="2">
    <source>
        <dbReference type="EMBL" id="GFR97675.1"/>
    </source>
</evidence>
<dbReference type="PANTHER" id="PTHR46599">
    <property type="entry name" value="PIGGYBAC TRANSPOSABLE ELEMENT-DERIVED PROTEIN 4"/>
    <property type="match status" value="1"/>
</dbReference>
<evidence type="ECO:0000259" key="1">
    <source>
        <dbReference type="Pfam" id="PF13843"/>
    </source>
</evidence>
<feature type="domain" description="PiggyBac transposable element-derived protein" evidence="1">
    <location>
        <begin position="1"/>
        <end position="89"/>
    </location>
</feature>
<reference evidence="2 3" key="1">
    <citation type="journal article" date="2021" name="Elife">
        <title>Chloroplast acquisition without the gene transfer in kleptoplastic sea slugs, Plakobranchus ocellatus.</title>
        <authorList>
            <person name="Maeda T."/>
            <person name="Takahashi S."/>
            <person name="Yoshida T."/>
            <person name="Shimamura S."/>
            <person name="Takaki Y."/>
            <person name="Nagai Y."/>
            <person name="Toyoda A."/>
            <person name="Suzuki Y."/>
            <person name="Arimoto A."/>
            <person name="Ishii H."/>
            <person name="Satoh N."/>
            <person name="Nishiyama T."/>
            <person name="Hasebe M."/>
            <person name="Maruyama T."/>
            <person name="Minagawa J."/>
            <person name="Obokata J."/>
            <person name="Shigenobu S."/>
        </authorList>
    </citation>
    <scope>NUCLEOTIDE SEQUENCE [LARGE SCALE GENOMIC DNA]</scope>
</reference>
<dbReference type="InterPro" id="IPR029526">
    <property type="entry name" value="PGBD"/>
</dbReference>
<gene>
    <name evidence="2" type="ORF">ElyMa_004483500</name>
</gene>
<sequence length="305" mass="34057">MPSKPDKYGMKIFWACDAATNYPLRGSPYLGKEFSSARPAERNLSIAANVVYALTSDFQGTGRNVTCDNYFTDLKLAESLAKTKLTVVGESKFLFRHQTTLVSYQSKRQKNVILLNTMHNEADLSIESKKPEIVLAYNKTKGGVDAMGQMAHAFTTKRKTKRWPLVMLFNILDLASIASRVVFKLKYPVDTLSHEDNRQRFNIDVGRSLAFAHIVRRSSITSLQNTVKQNISTILNYLQLESKLKASTSAPPAKKAKMDDKAGKKQTRCSLCPSKRGRKTKATCSNCRRAICGEHSVLFCPNCSA</sequence>
<accession>A0AAV4HJT4</accession>
<dbReference type="EMBL" id="BMAT01009050">
    <property type="protein sequence ID" value="GFR97675.1"/>
    <property type="molecule type" value="Genomic_DNA"/>
</dbReference>
<protein>
    <submittedName>
        <fullName evidence="2">PiggyBac transposable element-derived protein 4</fullName>
    </submittedName>
</protein>
<dbReference type="AlphaFoldDB" id="A0AAV4HJT4"/>
<dbReference type="Pfam" id="PF13843">
    <property type="entry name" value="DDE_Tnp_1_7"/>
    <property type="match status" value="2"/>
</dbReference>